<dbReference type="InterPro" id="IPR027267">
    <property type="entry name" value="AH/BAR_dom_sf"/>
</dbReference>
<dbReference type="Pfam" id="PF10291">
    <property type="entry name" value="muHD"/>
    <property type="match status" value="1"/>
</dbReference>
<feature type="compositionally biased region" description="Pro residues" evidence="1">
    <location>
        <begin position="328"/>
        <end position="337"/>
    </location>
</feature>
<evidence type="ECO:0000313" key="3">
    <source>
        <dbReference type="EMBL" id="KPV72007.1"/>
    </source>
</evidence>
<dbReference type="PROSITE" id="PS51072">
    <property type="entry name" value="MHD"/>
    <property type="match status" value="1"/>
</dbReference>
<name>A0A0P9EK16_RHOGW</name>
<evidence type="ECO:0000259" key="2">
    <source>
        <dbReference type="PROSITE" id="PS51072"/>
    </source>
</evidence>
<dbReference type="Proteomes" id="UP000053890">
    <property type="component" value="Unassembled WGS sequence"/>
</dbReference>
<feature type="compositionally biased region" description="Polar residues" evidence="1">
    <location>
        <begin position="306"/>
        <end position="321"/>
    </location>
</feature>
<dbReference type="EMBL" id="KQ474089">
    <property type="protein sequence ID" value="KPV72007.1"/>
    <property type="molecule type" value="Genomic_DNA"/>
</dbReference>
<feature type="compositionally biased region" description="Low complexity" evidence="1">
    <location>
        <begin position="766"/>
        <end position="776"/>
    </location>
</feature>
<proteinExistence type="predicted"/>
<dbReference type="InterPro" id="IPR018808">
    <property type="entry name" value="Muniscin_C"/>
</dbReference>
<keyword evidence="4" id="KW-1185">Reference proteome</keyword>
<feature type="compositionally biased region" description="Low complexity" evidence="1">
    <location>
        <begin position="630"/>
        <end position="642"/>
    </location>
</feature>
<dbReference type="STRING" id="578459.A0A0P9EK16"/>
<evidence type="ECO:0000256" key="1">
    <source>
        <dbReference type="SAM" id="MobiDB-lite"/>
    </source>
</evidence>
<reference evidence="3 4" key="1">
    <citation type="journal article" date="2015" name="Front. Microbiol.">
        <title>Genome sequence of the plant growth promoting endophytic yeast Rhodotorula graminis WP1.</title>
        <authorList>
            <person name="Firrincieli A."/>
            <person name="Otillar R."/>
            <person name="Salamov A."/>
            <person name="Schmutz J."/>
            <person name="Khan Z."/>
            <person name="Redman R.S."/>
            <person name="Fleck N.D."/>
            <person name="Lindquist E."/>
            <person name="Grigoriev I.V."/>
            <person name="Doty S.L."/>
        </authorList>
    </citation>
    <scope>NUCLEOTIDE SEQUENCE [LARGE SCALE GENOMIC DNA]</scope>
    <source>
        <strain evidence="3 4">WP1</strain>
    </source>
</reference>
<organism evidence="3 4">
    <name type="scientific">Rhodotorula graminis (strain WP1)</name>
    <dbReference type="NCBI Taxonomy" id="578459"/>
    <lineage>
        <taxon>Eukaryota</taxon>
        <taxon>Fungi</taxon>
        <taxon>Dikarya</taxon>
        <taxon>Basidiomycota</taxon>
        <taxon>Pucciniomycotina</taxon>
        <taxon>Microbotryomycetes</taxon>
        <taxon>Sporidiobolales</taxon>
        <taxon>Sporidiobolaceae</taxon>
        <taxon>Rhodotorula</taxon>
    </lineage>
</organism>
<sequence length="1039" mass="106063">MAAVNPSMYADSFAQARSPPSVFTAVSTRLGVQRALTADLAAFLHERALVEEHYIRQLEKLGSRLHSQQKDALFREQQQLALSQRDQDRALGQQWATLRRTIESDLAETARVHDRWRAKVDKEVAQPLRDSLAKGDWARWNQQEQNLAAQVKEYDALVDKVQKAQQKSTKSGKSASSKQLQSQSALASLGSSLTSALPAFLSQSQQLDLAHGALLKQHLVLCGTHTSDLGRDRMEAGERLLNQVLAVDEGAEAQEWALREGQRLGGGAGGQASSQLATVGEFGEAPSNGGVARADSLLDRDDAASTVSGATGVSRSRTISRPTASSTAPPPAVPLPLPTAADADTRSVRSSSNTSKPTSKLGSKFSAILGGGGGSSSSSSSKRDRSSSIPNSAKYANFAGSSSDAPPVPPVQQQQQQPSFARRETDASSLSGNGGDLLGGRSGAGALAPPLQPESRDKRKSLMPGSGGSGGGLFRRASRANTLQDDEGTAAYQQQQQAQYASGPMSAEPLGGAGAGAGAGAGGAPSVDAEGYSLPPDGYDRAIGDSGAGARGASRNLMDDEDEDDLPLSSSVPKLSIAPSPLPPSSPTMPQEDEQARLAALESVKSALGAPAGGLGRRTTTNRGRRGTDPASASASPTASSAQRNTLYAPNERQDSTLSSVSATSEDDTPLAQVAEKHRRAPPPPPTARATSPNGARPLSAFVASPTVAGGESPFTGSSSGGVSAANAVVAPPLASPTGSSSGFGSSGAFSPAAVPGRTMSVLSATSSLGSSAHPAGGAGASSRPDPFAHATAPGLRASVTESVSALLKGGEVTRALVTGEVALSHRSAASVGEEVQLRVTGLDGAEKVAPNTTFLHPSSAGTPGEFSLASSFAATTAGSTTPVLKYALSASSSSVIPPLSVKPTWRVEPGLARAIVAYAPLAQSPLVSQGAQVDDVRIELHLASGTISSFQAKPQAQMLPSGKGIVFSLPAGAAQSDGKLLASLVTVSEGGAPAQPGNVVVHWVVRGATAGRVGVERVEGGELDELRREVTSGKYLAA</sequence>
<gene>
    <name evidence="3" type="ORF">RHOBADRAFT_56144</name>
</gene>
<feature type="compositionally biased region" description="Low complexity" evidence="1">
    <location>
        <begin position="490"/>
        <end position="501"/>
    </location>
</feature>
<dbReference type="GeneID" id="28978659"/>
<feature type="domain" description="MHD" evidence="2">
    <location>
        <begin position="793"/>
        <end position="1039"/>
    </location>
</feature>
<dbReference type="OMA" id="FQTHEVD"/>
<dbReference type="SUPFAM" id="SSF103657">
    <property type="entry name" value="BAR/IMD domain-like"/>
    <property type="match status" value="1"/>
</dbReference>
<dbReference type="Gene3D" id="1.20.1270.60">
    <property type="entry name" value="Arfaptin homology (AH) domain/BAR domain"/>
    <property type="match status" value="1"/>
</dbReference>
<protein>
    <recommendedName>
        <fullName evidence="2">MHD domain-containing protein</fullName>
    </recommendedName>
</protein>
<feature type="region of interest" description="Disordered" evidence="1">
    <location>
        <begin position="303"/>
        <end position="699"/>
    </location>
</feature>
<accession>A0A0P9EK16</accession>
<feature type="compositionally biased region" description="Gly residues" evidence="1">
    <location>
        <begin position="511"/>
        <end position="523"/>
    </location>
</feature>
<evidence type="ECO:0000313" key="4">
    <source>
        <dbReference type="Proteomes" id="UP000053890"/>
    </source>
</evidence>
<feature type="region of interest" description="Disordered" evidence="1">
    <location>
        <begin position="766"/>
        <end position="792"/>
    </location>
</feature>
<feature type="compositionally biased region" description="Polar residues" evidence="1">
    <location>
        <begin position="348"/>
        <end position="361"/>
    </location>
</feature>
<feature type="compositionally biased region" description="Gly residues" evidence="1">
    <location>
        <begin position="432"/>
        <end position="443"/>
    </location>
</feature>
<dbReference type="OrthoDB" id="1875751at2759"/>
<dbReference type="InterPro" id="IPR028565">
    <property type="entry name" value="MHD"/>
</dbReference>
<dbReference type="RefSeq" id="XP_018268056.1">
    <property type="nucleotide sequence ID" value="XM_018418211.1"/>
</dbReference>
<dbReference type="AlphaFoldDB" id="A0A0P9EK16"/>